<organism evidence="2 3">
    <name type="scientific">Escherichia coli 1-250-04_S3_C1</name>
    <dbReference type="NCBI Taxonomy" id="1444135"/>
    <lineage>
        <taxon>Bacteria</taxon>
        <taxon>Pseudomonadati</taxon>
        <taxon>Pseudomonadota</taxon>
        <taxon>Gammaproteobacteria</taxon>
        <taxon>Enterobacterales</taxon>
        <taxon>Enterobacteriaceae</taxon>
        <taxon>Escherichia</taxon>
    </lineage>
</organism>
<feature type="transmembrane region" description="Helical" evidence="1">
    <location>
        <begin position="15"/>
        <end position="38"/>
    </location>
</feature>
<evidence type="ECO:0000256" key="1">
    <source>
        <dbReference type="SAM" id="Phobius"/>
    </source>
</evidence>
<dbReference type="EMBL" id="JJLU01000090">
    <property type="protein sequence ID" value="EZJ84488.1"/>
    <property type="molecule type" value="Genomic_DNA"/>
</dbReference>
<keyword evidence="1" id="KW-0472">Membrane</keyword>
<dbReference type="AlphaFoldDB" id="A0AAN4NSU6"/>
<evidence type="ECO:0000313" key="2">
    <source>
        <dbReference type="EMBL" id="EZJ84488.1"/>
    </source>
</evidence>
<dbReference type="Proteomes" id="UP000024043">
    <property type="component" value="Unassembled WGS sequence"/>
</dbReference>
<keyword evidence="1" id="KW-1133">Transmembrane helix</keyword>
<protein>
    <submittedName>
        <fullName evidence="2">Membrane protein</fullName>
    </submittedName>
</protein>
<keyword evidence="1" id="KW-0812">Transmembrane</keyword>
<sequence>MGGLLCRFLVTFNSLILMLSNKFILSCLFLATHWLIYIQIAKKP</sequence>
<evidence type="ECO:0000313" key="3">
    <source>
        <dbReference type="Proteomes" id="UP000024043"/>
    </source>
</evidence>
<accession>A0AAN4NSU6</accession>
<comment type="caution">
    <text evidence="2">The sequence shown here is derived from an EMBL/GenBank/DDBJ whole genome shotgun (WGS) entry which is preliminary data.</text>
</comment>
<reference evidence="2 3" key="1">
    <citation type="submission" date="2014-03" db="EMBL/GenBank/DDBJ databases">
        <title>Genetic Variability of E. coli after antibiotic treatment.</title>
        <authorList>
            <person name="Silbergeld E."/>
            <person name="Coles C."/>
            <person name="Seidman J.C."/>
            <person name="You Y."/>
            <person name="George J."/>
            <person name="Nadendla S."/>
            <person name="Huot H."/>
            <person name="Daugherty S.C."/>
            <person name="Nagaraj S."/>
            <person name="Ott S."/>
            <person name="Klega K."/>
            <person name="Rasko D."/>
        </authorList>
    </citation>
    <scope>NUCLEOTIDE SEQUENCE [LARGE SCALE GENOMIC DNA]</scope>
    <source>
        <strain evidence="2 3">1-250-04_S3_C1</strain>
    </source>
</reference>
<proteinExistence type="predicted"/>
<name>A0AAN4NSU6_ECOLX</name>
<gene>
    <name evidence="2" type="ORF">AC00_2966</name>
</gene>